<comment type="caution">
    <text evidence="1">The sequence shown here is derived from an EMBL/GenBank/DDBJ whole genome shotgun (WGS) entry which is preliminary data.</text>
</comment>
<dbReference type="EMBL" id="CM040456">
    <property type="protein sequence ID" value="MCI4376826.1"/>
    <property type="molecule type" value="Genomic_DNA"/>
</dbReference>
<accession>A0ACC5WCV0</accession>
<dbReference type="Proteomes" id="UP000829447">
    <property type="component" value="Linkage Group LG3"/>
</dbReference>
<sequence length="447" mass="49129">MGRYSGKSCRLGFMLTMTSMFFLAEIVGGYVGNSIALVSDSFNMLSDIISLSVGLVAARVRRRSSSPRCTYGLVRVEVLGALANAVFLAAVRFCVSAQALERLAQPEAIDKPELVLVVGSIGLCINVVGLLVFQDWRSLERLAQPEAIDKPELVLVVGSIGLCINVVGLLVFQDWRCLRRKSARTTQRNSEPKSETDTEAGFQRIDLDEVDEFEDEGHHLNIRGVLLHMLNDALGSVVVVVTSALFYVWPKAPDVPCNWQCYVDPSMTLVMVAIIMPSAIPLARETASILLQIIPHNMPFNRILQDVCSLPGVLSVHDAHLWELTKGRYVASLHVRVSAELHSSLSGIKMLHQQIRDLLHHVGIHSVTVQLEFGDGSLERSYCSTPCSSPSCVKVSCCPHDVAGLPLCKANQLPHHREFPVNMYETSSVLKIQALSPSTHSYTATKF</sequence>
<gene>
    <name evidence="1" type="ORF">PGIGA_G00192830</name>
</gene>
<reference evidence="1 2" key="1">
    <citation type="journal article" date="2022" name="bioRxiv">
        <title>An ancient truncated duplication of the anti-Mullerian hormone receptor type 2 gene is a potential conserved master sex determinant in the Pangasiidae catfish family.</title>
        <authorList>
            <person name="Wen M."/>
            <person name="Pan Q."/>
            <person name="Jouanno E."/>
            <person name="Montfort J."/>
            <person name="Zahm M."/>
            <person name="Cabau C."/>
            <person name="Klopp C."/>
            <person name="Iampietro C."/>
            <person name="Roques C."/>
            <person name="Bouchez O."/>
            <person name="Castinel A."/>
            <person name="Donnadieu C."/>
            <person name="Parrinello H."/>
            <person name="Poncet C."/>
            <person name="Belmonte E."/>
            <person name="Gautier V."/>
            <person name="Avarre J.-C."/>
            <person name="Dugue R."/>
            <person name="Gustiano R."/>
            <person name="Ha T.T.T."/>
            <person name="Campet M."/>
            <person name="Sriphairoj K."/>
            <person name="Ribolli J."/>
            <person name="de Almeida F.L."/>
            <person name="Desvignes T."/>
            <person name="Postlethwait J.H."/>
            <person name="Bucao C.F."/>
            <person name="Robinson-Rechavi M."/>
            <person name="Bobe J."/>
            <person name="Herpin A."/>
            <person name="Guiguen Y."/>
        </authorList>
    </citation>
    <scope>NUCLEOTIDE SEQUENCE [LARGE SCALE GENOMIC DNA]</scope>
    <source>
        <strain evidence="1">YG-Dec2019</strain>
    </source>
</reference>
<evidence type="ECO:0000313" key="1">
    <source>
        <dbReference type="EMBL" id="MCI4376826.1"/>
    </source>
</evidence>
<name>A0ACC5WCV0_PANGG</name>
<keyword evidence="2" id="KW-1185">Reference proteome</keyword>
<proteinExistence type="predicted"/>
<evidence type="ECO:0000313" key="2">
    <source>
        <dbReference type="Proteomes" id="UP000829447"/>
    </source>
</evidence>
<organism evidence="1 2">
    <name type="scientific">Pangasianodon gigas</name>
    <name type="common">Mekong giant catfish</name>
    <name type="synonym">Pangasius gigas</name>
    <dbReference type="NCBI Taxonomy" id="30993"/>
    <lineage>
        <taxon>Eukaryota</taxon>
        <taxon>Metazoa</taxon>
        <taxon>Chordata</taxon>
        <taxon>Craniata</taxon>
        <taxon>Vertebrata</taxon>
        <taxon>Euteleostomi</taxon>
        <taxon>Actinopterygii</taxon>
        <taxon>Neopterygii</taxon>
        <taxon>Teleostei</taxon>
        <taxon>Ostariophysi</taxon>
        <taxon>Siluriformes</taxon>
        <taxon>Pangasiidae</taxon>
        <taxon>Pangasianodon</taxon>
    </lineage>
</organism>
<protein>
    <submittedName>
        <fullName evidence="1">Uncharacterized protein</fullName>
    </submittedName>
</protein>